<keyword evidence="2" id="KW-1185">Reference proteome</keyword>
<dbReference type="RefSeq" id="WP_408086017.1">
    <property type="nucleotide sequence ID" value="NZ_JBELPZ010000021.1"/>
</dbReference>
<accession>A0ABW8Z2E2</accession>
<gene>
    <name evidence="1" type="ORF">ABS766_15050</name>
</gene>
<dbReference type="Pfam" id="PF13376">
    <property type="entry name" value="OmdA"/>
    <property type="match status" value="1"/>
</dbReference>
<evidence type="ECO:0000313" key="1">
    <source>
        <dbReference type="EMBL" id="MFL9845735.1"/>
    </source>
</evidence>
<dbReference type="Proteomes" id="UP001629156">
    <property type="component" value="Unassembled WGS sequence"/>
</dbReference>
<comment type="caution">
    <text evidence="1">The sequence shown here is derived from an EMBL/GenBank/DDBJ whole genome shotgun (WGS) entry which is preliminary data.</text>
</comment>
<name>A0ABW8Z2E2_9FLAO</name>
<dbReference type="EMBL" id="JBELPZ010000021">
    <property type="protein sequence ID" value="MFL9845735.1"/>
    <property type="molecule type" value="Genomic_DNA"/>
</dbReference>
<protein>
    <submittedName>
        <fullName evidence="1">YdeI/OmpD-associated family protein</fullName>
    </submittedName>
</protein>
<organism evidence="1 2">
    <name type="scientific">Flavobacterium rhizosphaerae</name>
    <dbReference type="NCBI Taxonomy" id="3163298"/>
    <lineage>
        <taxon>Bacteria</taxon>
        <taxon>Pseudomonadati</taxon>
        <taxon>Bacteroidota</taxon>
        <taxon>Flavobacteriia</taxon>
        <taxon>Flavobacteriales</taxon>
        <taxon>Flavobacteriaceae</taxon>
        <taxon>Flavobacterium</taxon>
    </lineage>
</organism>
<sequence>MEPQFFETPADFRKWLQQHYTDKQEVMVGFYKKSLGKSSITWPESVEQALCFGWIDGVRRSYNNEAYTIRFTPRKPNSTWSAVNIAKIQELQEKGLLQPAGLAAFQKRTEKNSKIYAHEQDEVATLPKALEEQFKANKAAWKFFEAQPPYYKKIMLHRVASAKQEKTQLQRLEKLMAACLEGKRLR</sequence>
<proteinExistence type="predicted"/>
<evidence type="ECO:0000313" key="2">
    <source>
        <dbReference type="Proteomes" id="UP001629156"/>
    </source>
</evidence>
<reference evidence="1 2" key="1">
    <citation type="submission" date="2024-06" db="EMBL/GenBank/DDBJ databases">
        <authorList>
            <person name="Kaempfer P."/>
            <person name="Viver T."/>
        </authorList>
    </citation>
    <scope>NUCLEOTIDE SEQUENCE [LARGE SCALE GENOMIC DNA]</scope>
    <source>
        <strain evidence="1 2">ST-119</strain>
    </source>
</reference>